<dbReference type="SMART" id="SM00881">
    <property type="entry name" value="CoA_binding"/>
    <property type="match status" value="1"/>
</dbReference>
<gene>
    <name evidence="2" type="ORF">A2008_10875</name>
</gene>
<reference evidence="2 3" key="1">
    <citation type="journal article" date="2016" name="Nat. Commun.">
        <title>Thousands of microbial genomes shed light on interconnected biogeochemical processes in an aquifer system.</title>
        <authorList>
            <person name="Anantharaman K."/>
            <person name="Brown C.T."/>
            <person name="Hug L.A."/>
            <person name="Sharon I."/>
            <person name="Castelle C.J."/>
            <person name="Probst A.J."/>
            <person name="Thomas B.C."/>
            <person name="Singh A."/>
            <person name="Wilkins M.J."/>
            <person name="Karaoz U."/>
            <person name="Brodie E.L."/>
            <person name="Williams K.H."/>
            <person name="Hubbard S.S."/>
            <person name="Banfield J.F."/>
        </authorList>
    </citation>
    <scope>NUCLEOTIDE SEQUENCE [LARGE SCALE GENOMIC DNA]</scope>
</reference>
<comment type="caution">
    <text evidence="2">The sequence shown here is derived from an EMBL/GenBank/DDBJ whole genome shotgun (WGS) entry which is preliminary data.</text>
</comment>
<dbReference type="Pfam" id="PF13380">
    <property type="entry name" value="CoA_binding_2"/>
    <property type="match status" value="1"/>
</dbReference>
<dbReference type="Proteomes" id="UP000178735">
    <property type="component" value="Unassembled WGS sequence"/>
</dbReference>
<dbReference type="STRING" id="1817813.A2008_10875"/>
<organism evidence="2 3">
    <name type="scientific">Candidatus Wallbacteria bacterium GWC2_49_35</name>
    <dbReference type="NCBI Taxonomy" id="1817813"/>
    <lineage>
        <taxon>Bacteria</taxon>
        <taxon>Candidatus Walliibacteriota</taxon>
    </lineage>
</organism>
<dbReference type="Gene3D" id="3.40.50.720">
    <property type="entry name" value="NAD(P)-binding Rossmann-like Domain"/>
    <property type="match status" value="1"/>
</dbReference>
<proteinExistence type="predicted"/>
<dbReference type="EMBL" id="MGFH01000069">
    <property type="protein sequence ID" value="OGM06325.1"/>
    <property type="molecule type" value="Genomic_DNA"/>
</dbReference>
<feature type="domain" description="CoA-binding" evidence="1">
    <location>
        <begin position="1"/>
        <end position="92"/>
    </location>
</feature>
<name>A0A1F7WW54_9BACT</name>
<accession>A0A1F7WW54</accession>
<sequence length="122" mass="13205">MAKKEFALSGASADPSKYGNIILKKMSRNGYNVFPVNSVETAIDGITCFANIDSLPEEIKFINFVTAPKRSIRLLGACVRKGIEIAWFQPGAYDCAVIGEYESAGIRTIYGPCIMVAAQTCS</sequence>
<dbReference type="PANTHER" id="PTHR33303">
    <property type="entry name" value="CYTOPLASMIC PROTEIN-RELATED"/>
    <property type="match status" value="1"/>
</dbReference>
<evidence type="ECO:0000259" key="1">
    <source>
        <dbReference type="SMART" id="SM00881"/>
    </source>
</evidence>
<dbReference type="PANTHER" id="PTHR33303:SF2">
    <property type="entry name" value="COA-BINDING DOMAIN-CONTAINING PROTEIN"/>
    <property type="match status" value="1"/>
</dbReference>
<evidence type="ECO:0000313" key="2">
    <source>
        <dbReference type="EMBL" id="OGM06325.1"/>
    </source>
</evidence>
<protein>
    <recommendedName>
        <fullName evidence="1">CoA-binding domain-containing protein</fullName>
    </recommendedName>
</protein>
<dbReference type="AlphaFoldDB" id="A0A1F7WW54"/>
<evidence type="ECO:0000313" key="3">
    <source>
        <dbReference type="Proteomes" id="UP000178735"/>
    </source>
</evidence>
<dbReference type="InterPro" id="IPR036291">
    <property type="entry name" value="NAD(P)-bd_dom_sf"/>
</dbReference>
<dbReference type="SUPFAM" id="SSF51735">
    <property type="entry name" value="NAD(P)-binding Rossmann-fold domains"/>
    <property type="match status" value="1"/>
</dbReference>
<dbReference type="InterPro" id="IPR003781">
    <property type="entry name" value="CoA-bd"/>
</dbReference>